<feature type="domain" description="4Fe-4S Wbl-type" evidence="2">
    <location>
        <begin position="23"/>
        <end position="76"/>
    </location>
</feature>
<accession>A0ABM9L8F7</accession>
<protein>
    <submittedName>
        <fullName evidence="3">WhiB family transcriptional regulator</fullName>
    </submittedName>
</protein>
<dbReference type="PROSITE" id="PS51674">
    <property type="entry name" value="4FE4S_WBL"/>
    <property type="match status" value="1"/>
</dbReference>
<evidence type="ECO:0000313" key="3">
    <source>
        <dbReference type="EMBL" id="CAJ1494530.1"/>
    </source>
</evidence>
<dbReference type="Pfam" id="PF02467">
    <property type="entry name" value="Whib"/>
    <property type="match status" value="1"/>
</dbReference>
<organism evidence="3 4">
    <name type="scientific">[Mycobacterium] burgundiense</name>
    <dbReference type="NCBI Taxonomy" id="3064286"/>
    <lineage>
        <taxon>Bacteria</taxon>
        <taxon>Bacillati</taxon>
        <taxon>Actinomycetota</taxon>
        <taxon>Actinomycetes</taxon>
        <taxon>Mycobacteriales</taxon>
        <taxon>Mycobacteriaceae</taxon>
        <taxon>Mycolicibacterium</taxon>
    </lineage>
</organism>
<evidence type="ECO:0000256" key="1">
    <source>
        <dbReference type="SAM" id="MobiDB-lite"/>
    </source>
</evidence>
<sequence>MTSALSPGQPGYDWATPYDVVGACVTDPDRWAVAADEVAKAICRTCPRRWLCARDAVETPGAEGVWAGIAIPESGRGRTFALRQLRSLAERGGYPVRASRRRRFTEPDDTGHGPAAG</sequence>
<dbReference type="Proteomes" id="UP001190465">
    <property type="component" value="Chromosome"/>
</dbReference>
<gene>
    <name evidence="3" type="ORF">MU0053_000073</name>
</gene>
<dbReference type="RefSeq" id="WP_308480461.1">
    <property type="nucleotide sequence ID" value="NZ_OY726397.1"/>
</dbReference>
<dbReference type="InterPro" id="IPR034768">
    <property type="entry name" value="4FE4S_WBL"/>
</dbReference>
<proteinExistence type="predicted"/>
<keyword evidence="4" id="KW-1185">Reference proteome</keyword>
<dbReference type="EMBL" id="OY726397">
    <property type="protein sequence ID" value="CAJ1494530.1"/>
    <property type="molecule type" value="Genomic_DNA"/>
</dbReference>
<name>A0ABM9L8F7_9MYCO</name>
<feature type="region of interest" description="Disordered" evidence="1">
    <location>
        <begin position="93"/>
        <end position="117"/>
    </location>
</feature>
<reference evidence="3 4" key="1">
    <citation type="submission" date="2023-08" db="EMBL/GenBank/DDBJ databases">
        <authorList>
            <person name="Folkvardsen B D."/>
            <person name="Norman A."/>
        </authorList>
    </citation>
    <scope>NUCLEOTIDE SEQUENCE [LARGE SCALE GENOMIC DNA]</scope>
    <source>
        <strain evidence="3 4">Mu0053</strain>
    </source>
</reference>
<evidence type="ECO:0000259" key="2">
    <source>
        <dbReference type="PROSITE" id="PS51674"/>
    </source>
</evidence>
<evidence type="ECO:0000313" key="4">
    <source>
        <dbReference type="Proteomes" id="UP001190465"/>
    </source>
</evidence>